<evidence type="ECO:0000313" key="1">
    <source>
        <dbReference type="EMBL" id="PMB70329.1"/>
    </source>
</evidence>
<dbReference type="InterPro" id="IPR011990">
    <property type="entry name" value="TPR-like_helical_dom_sf"/>
</dbReference>
<organism evidence="1 2">
    <name type="scientific">Beauveria bassiana</name>
    <name type="common">White muscardine disease fungus</name>
    <name type="synonym">Tritirachium shiotae</name>
    <dbReference type="NCBI Taxonomy" id="176275"/>
    <lineage>
        <taxon>Eukaryota</taxon>
        <taxon>Fungi</taxon>
        <taxon>Dikarya</taxon>
        <taxon>Ascomycota</taxon>
        <taxon>Pezizomycotina</taxon>
        <taxon>Sordariomycetes</taxon>
        <taxon>Hypocreomycetidae</taxon>
        <taxon>Hypocreales</taxon>
        <taxon>Cordycipitaceae</taxon>
        <taxon>Beauveria</taxon>
    </lineage>
</organism>
<gene>
    <name evidence="1" type="primary">bimA_1</name>
    <name evidence="1" type="ORF">BM221_002779</name>
</gene>
<accession>A0A2N6NST4</accession>
<protein>
    <submittedName>
        <fullName evidence="1">Protein bimA</fullName>
    </submittedName>
</protein>
<evidence type="ECO:0000313" key="2">
    <source>
        <dbReference type="Proteomes" id="UP000235728"/>
    </source>
</evidence>
<proteinExistence type="predicted"/>
<reference evidence="1 2" key="1">
    <citation type="journal article" date="2016" name="Appl. Microbiol. Biotechnol.">
        <title>Characterization of T-DNA insertion mutants with decreased virulence in the entomopathogenic fungus Beauveria bassiana JEF-007.</title>
        <authorList>
            <person name="Kim S."/>
            <person name="Lee S.J."/>
            <person name="Nai Y.S."/>
            <person name="Yu J.S."/>
            <person name="Lee M.R."/>
            <person name="Yang Y.T."/>
            <person name="Kim J.S."/>
        </authorList>
    </citation>
    <scope>NUCLEOTIDE SEQUENCE [LARGE SCALE GENOMIC DNA]</scope>
    <source>
        <strain evidence="1 2">JEF-007</strain>
    </source>
</reference>
<comment type="caution">
    <text evidence="1">The sequence shown here is derived from an EMBL/GenBank/DDBJ whole genome shotgun (WGS) entry which is preliminary data.</text>
</comment>
<dbReference type="Proteomes" id="UP000235728">
    <property type="component" value="Unassembled WGS sequence"/>
</dbReference>
<dbReference type="Gene3D" id="1.25.40.10">
    <property type="entry name" value="Tetratricopeptide repeat domain"/>
    <property type="match status" value="1"/>
</dbReference>
<sequence length="78" mass="8836">MSSGLRPSGGDAETRLAYRFLDCDLVENSLFLLDRLHAQSPDNKSWVHLRSLCCLRLARYATAHEYSQHEAIHGKHIG</sequence>
<name>A0A2N6NST4_BEABA</name>
<dbReference type="EMBL" id="MRVG01000003">
    <property type="protein sequence ID" value="PMB70329.1"/>
    <property type="molecule type" value="Genomic_DNA"/>
</dbReference>
<dbReference type="AlphaFoldDB" id="A0A2N6NST4"/>